<reference evidence="2 3" key="1">
    <citation type="submission" date="2016-10" db="EMBL/GenBank/DDBJ databases">
        <authorList>
            <person name="de Groot N.N."/>
        </authorList>
    </citation>
    <scope>NUCLEOTIDE SEQUENCE [LARGE SCALE GENOMIC DNA]</scope>
    <source>
        <strain evidence="2 3">DSM 24015</strain>
    </source>
</reference>
<dbReference type="Pfam" id="PF09997">
    <property type="entry name" value="DUF2238"/>
    <property type="match status" value="1"/>
</dbReference>
<keyword evidence="1" id="KW-0812">Transmembrane</keyword>
<keyword evidence="1" id="KW-0472">Membrane</keyword>
<dbReference type="InterPro" id="IPR014509">
    <property type="entry name" value="YjdF-like"/>
</dbReference>
<keyword evidence="3" id="KW-1185">Reference proteome</keyword>
<sequence length="76" mass="9161">MLTLWIFVFGFSFILSGINPKDYFTWVLEVFPALIVFFILTLNYKNFKFSNFTYVFILLHFLILLVVTCRRTLHTR</sequence>
<proteinExistence type="predicted"/>
<dbReference type="Proteomes" id="UP000198517">
    <property type="component" value="Unassembled WGS sequence"/>
</dbReference>
<evidence type="ECO:0000256" key="1">
    <source>
        <dbReference type="SAM" id="Phobius"/>
    </source>
</evidence>
<evidence type="ECO:0000313" key="3">
    <source>
        <dbReference type="Proteomes" id="UP000198517"/>
    </source>
</evidence>
<dbReference type="AlphaFoldDB" id="A0A1G7ER76"/>
<dbReference type="STRING" id="1071918.SAMN05421544_1179"/>
<accession>A0A1G7ER76</accession>
<gene>
    <name evidence="2" type="ORF">SAMN05421544_1179</name>
</gene>
<name>A0A1G7ER76_9FLAO</name>
<evidence type="ECO:0000313" key="2">
    <source>
        <dbReference type="EMBL" id="SDE66163.1"/>
    </source>
</evidence>
<dbReference type="EMBL" id="FNAS01000017">
    <property type="protein sequence ID" value="SDE66163.1"/>
    <property type="molecule type" value="Genomic_DNA"/>
</dbReference>
<feature type="transmembrane region" description="Helical" evidence="1">
    <location>
        <begin position="51"/>
        <end position="73"/>
    </location>
</feature>
<protein>
    <submittedName>
        <fullName evidence="2">Putative membrane protein</fullName>
    </submittedName>
</protein>
<organism evidence="2 3">
    <name type="scientific">Riemerella columbipharyngis</name>
    <dbReference type="NCBI Taxonomy" id="1071918"/>
    <lineage>
        <taxon>Bacteria</taxon>
        <taxon>Pseudomonadati</taxon>
        <taxon>Bacteroidota</taxon>
        <taxon>Flavobacteriia</taxon>
        <taxon>Flavobacteriales</taxon>
        <taxon>Weeksellaceae</taxon>
        <taxon>Riemerella</taxon>
    </lineage>
</organism>
<feature type="transmembrane region" description="Helical" evidence="1">
    <location>
        <begin position="26"/>
        <end position="44"/>
    </location>
</feature>
<keyword evidence="1" id="KW-1133">Transmembrane helix</keyword>